<proteinExistence type="predicted"/>
<dbReference type="Proteomes" id="UP001519460">
    <property type="component" value="Unassembled WGS sequence"/>
</dbReference>
<dbReference type="AlphaFoldDB" id="A0ABD0LNN3"/>
<dbReference type="EMBL" id="JACVVK020000034">
    <property type="protein sequence ID" value="KAK7500947.1"/>
    <property type="molecule type" value="Genomic_DNA"/>
</dbReference>
<organism evidence="1 2">
    <name type="scientific">Batillaria attramentaria</name>
    <dbReference type="NCBI Taxonomy" id="370345"/>
    <lineage>
        <taxon>Eukaryota</taxon>
        <taxon>Metazoa</taxon>
        <taxon>Spiralia</taxon>
        <taxon>Lophotrochozoa</taxon>
        <taxon>Mollusca</taxon>
        <taxon>Gastropoda</taxon>
        <taxon>Caenogastropoda</taxon>
        <taxon>Sorbeoconcha</taxon>
        <taxon>Cerithioidea</taxon>
        <taxon>Batillariidae</taxon>
        <taxon>Batillaria</taxon>
    </lineage>
</organism>
<name>A0ABD0LNN3_9CAEN</name>
<sequence>MQDSFAMEWCPFQTDPARLTSDLEDHWEALLCSVSFHSPPLDPGQVSHTVLMYDRLEQSRHARHVSDKLLSNRVFFHDLGCYLRLFGVFLHLKREIVNCGTL</sequence>
<evidence type="ECO:0000313" key="1">
    <source>
        <dbReference type="EMBL" id="KAK7500947.1"/>
    </source>
</evidence>
<reference evidence="1 2" key="1">
    <citation type="journal article" date="2023" name="Sci. Data">
        <title>Genome assembly of the Korean intertidal mud-creeper Batillaria attramentaria.</title>
        <authorList>
            <person name="Patra A.K."/>
            <person name="Ho P.T."/>
            <person name="Jun S."/>
            <person name="Lee S.J."/>
            <person name="Kim Y."/>
            <person name="Won Y.J."/>
        </authorList>
    </citation>
    <scope>NUCLEOTIDE SEQUENCE [LARGE SCALE GENOMIC DNA]</scope>
    <source>
        <strain evidence="1">Wonlab-2016</strain>
    </source>
</reference>
<comment type="caution">
    <text evidence="1">The sequence shown here is derived from an EMBL/GenBank/DDBJ whole genome shotgun (WGS) entry which is preliminary data.</text>
</comment>
<gene>
    <name evidence="1" type="ORF">BaRGS_00007827</name>
</gene>
<keyword evidence="2" id="KW-1185">Reference proteome</keyword>
<protein>
    <submittedName>
        <fullName evidence="1">Uncharacterized protein</fullName>
    </submittedName>
</protein>
<evidence type="ECO:0000313" key="2">
    <source>
        <dbReference type="Proteomes" id="UP001519460"/>
    </source>
</evidence>
<accession>A0ABD0LNN3</accession>